<dbReference type="Proteomes" id="UP000195072">
    <property type="component" value="Unassembled WGS sequence"/>
</dbReference>
<evidence type="ECO:0000256" key="1">
    <source>
        <dbReference type="SAM" id="MobiDB-lite"/>
    </source>
</evidence>
<dbReference type="AlphaFoldDB" id="A0A252EI36"/>
<sequence length="116" mass="12420">MVFFCTHTARVPASPQADNTGPEKQGRGPKADGRDGIRKTLSTYPLPASENHLPEMTGRMRERRGLQDGDGCAWGGQGNTGRLVCVAHLTAADRDGCMFGHAPACRVCVWVWAAGP</sequence>
<accession>A0A252EI36</accession>
<organism evidence="2 3">
    <name type="scientific">Acetobacter senegalensis</name>
    <dbReference type="NCBI Taxonomy" id="446692"/>
    <lineage>
        <taxon>Bacteria</taxon>
        <taxon>Pseudomonadati</taxon>
        <taxon>Pseudomonadota</taxon>
        <taxon>Alphaproteobacteria</taxon>
        <taxon>Acetobacterales</taxon>
        <taxon>Acetobacteraceae</taxon>
        <taxon>Acetobacter</taxon>
    </lineage>
</organism>
<feature type="compositionally biased region" description="Basic and acidic residues" evidence="1">
    <location>
        <begin position="24"/>
        <end position="38"/>
    </location>
</feature>
<evidence type="ECO:0000313" key="3">
    <source>
        <dbReference type="Proteomes" id="UP000195072"/>
    </source>
</evidence>
<gene>
    <name evidence="2" type="ORF">HK16_12210</name>
</gene>
<dbReference type="EMBL" id="JOOZ01000040">
    <property type="protein sequence ID" value="OUL66140.1"/>
    <property type="molecule type" value="Genomic_DNA"/>
</dbReference>
<comment type="caution">
    <text evidence="2">The sequence shown here is derived from an EMBL/GenBank/DDBJ whole genome shotgun (WGS) entry which is preliminary data.</text>
</comment>
<protein>
    <submittedName>
        <fullName evidence="2">Uncharacterized protein</fullName>
    </submittedName>
</protein>
<feature type="region of interest" description="Disordered" evidence="1">
    <location>
        <begin position="1"/>
        <end position="56"/>
    </location>
</feature>
<reference evidence="2 3" key="1">
    <citation type="submission" date="2014-06" db="EMBL/GenBank/DDBJ databases">
        <authorList>
            <person name="Ju J."/>
            <person name="Zhang J."/>
        </authorList>
    </citation>
    <scope>NUCLEOTIDE SEQUENCE [LARGE SCALE GENOMIC DNA]</scope>
    <source>
        <strain evidence="2">DmL_050</strain>
    </source>
</reference>
<proteinExistence type="predicted"/>
<evidence type="ECO:0000313" key="2">
    <source>
        <dbReference type="EMBL" id="OUL66140.1"/>
    </source>
</evidence>
<name>A0A252EI36_9PROT</name>